<dbReference type="OrthoDB" id="10436841at2759"/>
<comment type="caution">
    <text evidence="1">The sequence shown here is derived from an EMBL/GenBank/DDBJ whole genome shotgun (WGS) entry which is preliminary data.</text>
</comment>
<protein>
    <submittedName>
        <fullName evidence="1">Uncharacterized protein</fullName>
    </submittedName>
</protein>
<proteinExistence type="predicted"/>
<dbReference type="EMBL" id="SWJQ01000201">
    <property type="protein sequence ID" value="TRZ18939.1"/>
    <property type="molecule type" value="Genomic_DNA"/>
</dbReference>
<organism evidence="1 2">
    <name type="scientific">Zosterops borbonicus</name>
    <dbReference type="NCBI Taxonomy" id="364589"/>
    <lineage>
        <taxon>Eukaryota</taxon>
        <taxon>Metazoa</taxon>
        <taxon>Chordata</taxon>
        <taxon>Craniata</taxon>
        <taxon>Vertebrata</taxon>
        <taxon>Euteleostomi</taxon>
        <taxon>Archelosauria</taxon>
        <taxon>Archosauria</taxon>
        <taxon>Dinosauria</taxon>
        <taxon>Saurischia</taxon>
        <taxon>Theropoda</taxon>
        <taxon>Coelurosauria</taxon>
        <taxon>Aves</taxon>
        <taxon>Neognathae</taxon>
        <taxon>Neoaves</taxon>
        <taxon>Telluraves</taxon>
        <taxon>Australaves</taxon>
        <taxon>Passeriformes</taxon>
        <taxon>Sylvioidea</taxon>
        <taxon>Zosteropidae</taxon>
        <taxon>Zosterops</taxon>
    </lineage>
</organism>
<sequence>MIRRLEHVSYEDKFRQLHLFNLEKRRLWGNLFEAFQYFQRADTKDEEQAF</sequence>
<evidence type="ECO:0000313" key="2">
    <source>
        <dbReference type="Proteomes" id="UP000796761"/>
    </source>
</evidence>
<accession>A0A8K1GJM9</accession>
<feature type="non-terminal residue" evidence="1">
    <location>
        <position position="50"/>
    </location>
</feature>
<name>A0A8K1GJM9_9PASS</name>
<keyword evidence="2" id="KW-1185">Reference proteome</keyword>
<reference evidence="1" key="1">
    <citation type="submission" date="2019-04" db="EMBL/GenBank/DDBJ databases">
        <title>Genome assembly of Zosterops borbonicus 15179.</title>
        <authorList>
            <person name="Leroy T."/>
            <person name="Anselmetti Y."/>
            <person name="Tilak M.-K."/>
            <person name="Nabholz B."/>
        </authorList>
    </citation>
    <scope>NUCLEOTIDE SEQUENCE</scope>
    <source>
        <strain evidence="1">HGM_15179</strain>
        <tissue evidence="1">Muscle</tissue>
    </source>
</reference>
<dbReference type="Proteomes" id="UP000796761">
    <property type="component" value="Unassembled WGS sequence"/>
</dbReference>
<gene>
    <name evidence="1" type="ORF">HGM15179_008170</name>
</gene>
<dbReference type="AlphaFoldDB" id="A0A8K1GJM9"/>
<evidence type="ECO:0000313" key="1">
    <source>
        <dbReference type="EMBL" id="TRZ18939.1"/>
    </source>
</evidence>